<evidence type="ECO:0000256" key="2">
    <source>
        <dbReference type="ARBA" id="ARBA00022448"/>
    </source>
</evidence>
<feature type="transmembrane region" description="Helical" evidence="6">
    <location>
        <begin position="351"/>
        <end position="374"/>
    </location>
</feature>
<dbReference type="AlphaFoldDB" id="A0A1Y1BZC7"/>
<keyword evidence="3 6" id="KW-0812">Transmembrane</keyword>
<keyword evidence="2" id="KW-0813">Transport</keyword>
<dbReference type="InterPro" id="IPR036259">
    <property type="entry name" value="MFS_trans_sf"/>
</dbReference>
<dbReference type="Pfam" id="PF07690">
    <property type="entry name" value="MFS_1"/>
    <property type="match status" value="1"/>
</dbReference>
<dbReference type="EMBL" id="AP018113">
    <property type="protein sequence ID" value="BAX63639.1"/>
    <property type="molecule type" value="Genomic_DNA"/>
</dbReference>
<evidence type="ECO:0000256" key="3">
    <source>
        <dbReference type="ARBA" id="ARBA00022692"/>
    </source>
</evidence>
<feature type="transmembrane region" description="Helical" evidence="6">
    <location>
        <begin position="216"/>
        <end position="236"/>
    </location>
</feature>
<feature type="transmembrane region" description="Helical" evidence="6">
    <location>
        <begin position="96"/>
        <end position="113"/>
    </location>
</feature>
<dbReference type="InterPro" id="IPR020846">
    <property type="entry name" value="MFS_dom"/>
</dbReference>
<feature type="domain" description="Major facilitator superfamily (MFS) profile" evidence="7">
    <location>
        <begin position="30"/>
        <end position="525"/>
    </location>
</feature>
<reference evidence="8 9" key="1">
    <citation type="journal article" date="2017" name="Genome Announc.">
        <title>Complete Genome Sequence of Burkholderia stabilis FERMP-21014.</title>
        <authorList>
            <person name="Konishi K."/>
            <person name="Kumagai T."/>
            <person name="Sakasegawa S."/>
            <person name="Tamura T."/>
        </authorList>
    </citation>
    <scope>NUCLEOTIDE SEQUENCE [LARGE SCALE GENOMIC DNA]</scope>
    <source>
        <strain evidence="8 9">FERMP-21014</strain>
    </source>
</reference>
<feature type="transmembrane region" description="Helical" evidence="6">
    <location>
        <begin position="325"/>
        <end position="344"/>
    </location>
</feature>
<dbReference type="PANTHER" id="PTHR42718:SF9">
    <property type="entry name" value="MAJOR FACILITATOR SUPERFAMILY MULTIDRUG TRANSPORTER MFSC"/>
    <property type="match status" value="1"/>
</dbReference>
<evidence type="ECO:0000313" key="8">
    <source>
        <dbReference type="EMBL" id="BAX63639.1"/>
    </source>
</evidence>
<comment type="subcellular location">
    <subcellularLocation>
        <location evidence="1">Membrane</location>
        <topology evidence="1">Multi-pass membrane protein</topology>
    </subcellularLocation>
</comment>
<keyword evidence="5 6" id="KW-0472">Membrane</keyword>
<evidence type="ECO:0000256" key="4">
    <source>
        <dbReference type="ARBA" id="ARBA00022989"/>
    </source>
</evidence>
<evidence type="ECO:0000313" key="9">
    <source>
        <dbReference type="Proteomes" id="UP000218432"/>
    </source>
</evidence>
<feature type="transmembrane region" description="Helical" evidence="6">
    <location>
        <begin position="277"/>
        <end position="305"/>
    </location>
</feature>
<evidence type="ECO:0000256" key="5">
    <source>
        <dbReference type="ARBA" id="ARBA00023136"/>
    </source>
</evidence>
<dbReference type="GO" id="GO:0016020">
    <property type="term" value="C:membrane"/>
    <property type="evidence" value="ECO:0007669"/>
    <property type="project" value="UniProtKB-SubCell"/>
</dbReference>
<feature type="transmembrane region" description="Helical" evidence="6">
    <location>
        <begin position="184"/>
        <end position="204"/>
    </location>
</feature>
<dbReference type="RefSeq" id="WP_096476019.1">
    <property type="nucleotide sequence ID" value="NZ_AP018113.1"/>
</dbReference>
<dbReference type="PROSITE" id="PS50850">
    <property type="entry name" value="MFS"/>
    <property type="match status" value="1"/>
</dbReference>
<accession>A0A1Y1BZC7</accession>
<feature type="transmembrane region" description="Helical" evidence="6">
    <location>
        <begin position="119"/>
        <end position="143"/>
    </location>
</feature>
<dbReference type="Gene3D" id="1.20.1250.20">
    <property type="entry name" value="MFS general substrate transporter like domains"/>
    <property type="match status" value="1"/>
</dbReference>
<evidence type="ECO:0000256" key="6">
    <source>
        <dbReference type="SAM" id="Phobius"/>
    </source>
</evidence>
<dbReference type="GO" id="GO:0022857">
    <property type="term" value="F:transmembrane transporter activity"/>
    <property type="evidence" value="ECO:0007669"/>
    <property type="project" value="InterPro"/>
</dbReference>
<dbReference type="Proteomes" id="UP000218432">
    <property type="component" value="Chromosome 3"/>
</dbReference>
<feature type="transmembrane region" description="Helical" evidence="6">
    <location>
        <begin position="67"/>
        <end position="89"/>
    </location>
</feature>
<feature type="transmembrane region" description="Helical" evidence="6">
    <location>
        <begin position="150"/>
        <end position="172"/>
    </location>
</feature>
<sequence length="526" mass="55755">MNTTFAPGGATPGPAAAPASDIPTFRSIAAIAAVLLGAIISTLTSRITSLGLADVRGALGVGFDEGAWINTAFIASQMFVGPLAIAAAFVFGTRRVLLAGAAVFLVVESVLPLCTNFGTFIVFQSVAGFASGVFVPLTVGFVVRTLPPRLIPFGIAAYAMNLEMSLNLSATLEGWYSEHLSWRWLFWQNALLTVPFIVCLMLSLSTEPIKRFASGIDTRGMVLGAGGFACLCIALDQGERLFWFQSPLIVALLGIGIVMVAAFLIHELASRRAGLDLGYLALPNVALLILLVGLVRFTVLNTSFIPSAFLASTYGLRPLQIGDTLRWIAMPQLLFAPCVAWLLQRVDPRRLIVAGFAMVAVAFALGAQLTPVWAEPDFIPSQLLQALGQTMALTSVIFFFGKHVTAEHALTFGAVVQTTRLLSGQLGTTSIAVVQRIMEATHSNLVGLHVTLSDPQTLERLRAGAASLVSHGATFATGDQAAYVLLDRAVRVQATTLALADNFRVAMTFAVAGALIGMLLRPARAP</sequence>
<dbReference type="InterPro" id="IPR011701">
    <property type="entry name" value="MFS"/>
</dbReference>
<feature type="transmembrane region" description="Helical" evidence="6">
    <location>
        <begin position="242"/>
        <end position="265"/>
    </location>
</feature>
<dbReference type="PANTHER" id="PTHR42718">
    <property type="entry name" value="MAJOR FACILITATOR SUPERFAMILY MULTIDRUG TRANSPORTER MFSC"/>
    <property type="match status" value="1"/>
</dbReference>
<evidence type="ECO:0000256" key="1">
    <source>
        <dbReference type="ARBA" id="ARBA00004141"/>
    </source>
</evidence>
<gene>
    <name evidence="8" type="ORF">BSFP_065120</name>
</gene>
<feature type="transmembrane region" description="Helical" evidence="6">
    <location>
        <begin position="28"/>
        <end position="47"/>
    </location>
</feature>
<feature type="transmembrane region" description="Helical" evidence="6">
    <location>
        <begin position="503"/>
        <end position="520"/>
    </location>
</feature>
<proteinExistence type="predicted"/>
<organism evidence="8 9">
    <name type="scientific">Burkholderia stabilis</name>
    <dbReference type="NCBI Taxonomy" id="95485"/>
    <lineage>
        <taxon>Bacteria</taxon>
        <taxon>Pseudomonadati</taxon>
        <taxon>Pseudomonadota</taxon>
        <taxon>Betaproteobacteria</taxon>
        <taxon>Burkholderiales</taxon>
        <taxon>Burkholderiaceae</taxon>
        <taxon>Burkholderia</taxon>
        <taxon>Burkholderia cepacia complex</taxon>
    </lineage>
</organism>
<keyword evidence="4 6" id="KW-1133">Transmembrane helix</keyword>
<dbReference type="SUPFAM" id="SSF103473">
    <property type="entry name" value="MFS general substrate transporter"/>
    <property type="match status" value="1"/>
</dbReference>
<evidence type="ECO:0000259" key="7">
    <source>
        <dbReference type="PROSITE" id="PS50850"/>
    </source>
</evidence>
<name>A0A1Y1BZC7_9BURK</name>
<protein>
    <submittedName>
        <fullName evidence="8">Major facilitator transporter</fullName>
    </submittedName>
</protein>